<comment type="caution">
    <text evidence="1">The sequence shown here is derived from an EMBL/GenBank/DDBJ whole genome shotgun (WGS) entry which is preliminary data.</text>
</comment>
<evidence type="ECO:0000313" key="2">
    <source>
        <dbReference type="Proteomes" id="UP000256540"/>
    </source>
</evidence>
<reference evidence="1 2" key="1">
    <citation type="submission" date="2018-11" db="EMBL/GenBank/DDBJ databases">
        <title>Draft genome sequences of proposed Pectobacterium aquaticum sp. nov. isolated in France from fresh water.</title>
        <authorList>
            <person name="Pedron J."/>
            <person name="Barny M.A."/>
        </authorList>
    </citation>
    <scope>NUCLEOTIDE SEQUENCE [LARGE SCALE GENOMIC DNA]</scope>
    <source>
        <strain evidence="1 2">A127-S21-F16</strain>
    </source>
</reference>
<proteinExistence type="predicted"/>
<name>A0AA93DN20_9GAMM</name>
<accession>A0AA93DN20</accession>
<gene>
    <name evidence="1" type="ORF">DMB84_014955</name>
</gene>
<sequence>MMNNLKNVLDSCDIFISGWFAGFVSLDFYPTCGLHSLVIKKMNFDCEGKYAILIPAADFEYVRKLNLVSGEGISAPVKIDFNFDYEHPIIWLSDRCEIVRK</sequence>
<protein>
    <submittedName>
        <fullName evidence="1">Uncharacterized protein</fullName>
    </submittedName>
</protein>
<organism evidence="1 2">
    <name type="scientific">Pectobacterium aquaticum</name>
    <dbReference type="NCBI Taxonomy" id="2204145"/>
    <lineage>
        <taxon>Bacteria</taxon>
        <taxon>Pseudomonadati</taxon>
        <taxon>Pseudomonadota</taxon>
        <taxon>Gammaproteobacteria</taxon>
        <taxon>Enterobacterales</taxon>
        <taxon>Pectobacteriaceae</taxon>
        <taxon>Pectobacterium</taxon>
    </lineage>
</organism>
<dbReference type="AlphaFoldDB" id="A0AA93DN20"/>
<dbReference type="Proteomes" id="UP000256540">
    <property type="component" value="Unassembled WGS sequence"/>
</dbReference>
<dbReference type="EMBL" id="QHJS02000046">
    <property type="protein sequence ID" value="RRO16558.1"/>
    <property type="molecule type" value="Genomic_DNA"/>
</dbReference>
<evidence type="ECO:0000313" key="1">
    <source>
        <dbReference type="EMBL" id="RRO16558.1"/>
    </source>
</evidence>